<evidence type="ECO:0000259" key="3">
    <source>
        <dbReference type="PROSITE" id="PS51737"/>
    </source>
</evidence>
<protein>
    <submittedName>
        <fullName evidence="4">DNA-invertase hin</fullName>
    </submittedName>
</protein>
<dbReference type="SMART" id="SM00857">
    <property type="entry name" value="Resolvase"/>
    <property type="match status" value="1"/>
</dbReference>
<dbReference type="InterPro" id="IPR036162">
    <property type="entry name" value="Resolvase-like_N_sf"/>
</dbReference>
<dbReference type="Pfam" id="PF07508">
    <property type="entry name" value="Recombinase"/>
    <property type="match status" value="1"/>
</dbReference>
<evidence type="ECO:0000259" key="2">
    <source>
        <dbReference type="PROSITE" id="PS51736"/>
    </source>
</evidence>
<dbReference type="Pfam" id="PF00239">
    <property type="entry name" value="Resolvase"/>
    <property type="match status" value="1"/>
</dbReference>
<sequence length="524" mass="59038">MKKQTESERRIIRCAIYTRKSTEEGLDQEFNSLDAQREAGENFIASQSQEGWKVVPTHYDDGGYSGGNVDRPAMKRLLEDITAGKIDCVVVYKVDRLSRSLLDFSKIMETFDNHGVSFVSVTQQFNTTHSMGRLTLNILLSFAQFEREIIGERIRDKIAAQRRRGKWAGGIPVLGYDVDRSGPSPKLVVNADEAAKVRRIFGLYLEMESMTPVVEELDRRGWCLKSWKTKSGKTRGGKPFDKSSLHTMLTNQTYIGRIKHKTQTFKGEHTPIIDQKLFDDVAAIMRSHARGGGNHLVNKYQALLKGLIYCPACNYSMVHNVARRRSKVYRYYTCVTAIKRGRKYCPSPSLPAADIEAAVVDQIRCIADDPGLRRDVLEQSSKRCEAELAELNTQRTQLTQRLNHQHEQMKHISSSTDVGSGDSERLAALHQEVAGIIESLEIVDGEIKRLTAEQIDERDVNAAFSDFGNVWNELNIREKSAVLTLLISRIEFDADESSLSISMHPAGIKTFSAEATEQQQETNS</sequence>
<dbReference type="InterPro" id="IPR025827">
    <property type="entry name" value="Zn_ribbon_recom_dom"/>
</dbReference>
<dbReference type="Proteomes" id="UP000318538">
    <property type="component" value="Chromosome"/>
</dbReference>
<evidence type="ECO:0000313" key="4">
    <source>
        <dbReference type="EMBL" id="QDT05116.1"/>
    </source>
</evidence>
<dbReference type="Gene3D" id="3.90.1750.20">
    <property type="entry name" value="Putative Large Serine Recombinase, Chain B, Domain 2"/>
    <property type="match status" value="1"/>
</dbReference>
<dbReference type="Pfam" id="PF13408">
    <property type="entry name" value="Zn_ribbon_recom"/>
    <property type="match status" value="1"/>
</dbReference>
<feature type="domain" description="Recombinase" evidence="3">
    <location>
        <begin position="173"/>
        <end position="291"/>
    </location>
</feature>
<dbReference type="GO" id="GO:0003677">
    <property type="term" value="F:DNA binding"/>
    <property type="evidence" value="ECO:0007669"/>
    <property type="project" value="InterPro"/>
</dbReference>
<feature type="domain" description="Resolvase/invertase-type recombinase catalytic" evidence="2">
    <location>
        <begin position="13"/>
        <end position="165"/>
    </location>
</feature>
<dbReference type="PANTHER" id="PTHR30461:SF23">
    <property type="entry name" value="DNA RECOMBINASE-RELATED"/>
    <property type="match status" value="1"/>
</dbReference>
<feature type="coiled-coil region" evidence="1">
    <location>
        <begin position="374"/>
        <end position="408"/>
    </location>
</feature>
<keyword evidence="1" id="KW-0175">Coiled coil</keyword>
<dbReference type="PROSITE" id="PS51737">
    <property type="entry name" value="RECOMBINASE_DNA_BIND"/>
    <property type="match status" value="1"/>
</dbReference>
<dbReference type="EMBL" id="CP036525">
    <property type="protein sequence ID" value="QDT05116.1"/>
    <property type="molecule type" value="Genomic_DNA"/>
</dbReference>
<evidence type="ECO:0000313" key="5">
    <source>
        <dbReference type="Proteomes" id="UP000318538"/>
    </source>
</evidence>
<proteinExistence type="predicted"/>
<dbReference type="InterPro" id="IPR050639">
    <property type="entry name" value="SSR_resolvase"/>
</dbReference>
<dbReference type="PANTHER" id="PTHR30461">
    <property type="entry name" value="DNA-INVERTASE FROM LAMBDOID PROPHAGE"/>
    <property type="match status" value="1"/>
</dbReference>
<dbReference type="InterPro" id="IPR038109">
    <property type="entry name" value="DNA_bind_recomb_sf"/>
</dbReference>
<dbReference type="InterPro" id="IPR011109">
    <property type="entry name" value="DNA_bind_recombinase_dom"/>
</dbReference>
<dbReference type="Gene3D" id="3.40.50.1390">
    <property type="entry name" value="Resolvase, N-terminal catalytic domain"/>
    <property type="match status" value="1"/>
</dbReference>
<evidence type="ECO:0000256" key="1">
    <source>
        <dbReference type="SAM" id="Coils"/>
    </source>
</evidence>
<dbReference type="RefSeq" id="WP_145171048.1">
    <property type="nucleotide sequence ID" value="NZ_CP036525.1"/>
</dbReference>
<dbReference type="OrthoDB" id="266184at2"/>
<dbReference type="GO" id="GO:0000150">
    <property type="term" value="F:DNA strand exchange activity"/>
    <property type="evidence" value="ECO:0007669"/>
    <property type="project" value="InterPro"/>
</dbReference>
<dbReference type="SUPFAM" id="SSF53041">
    <property type="entry name" value="Resolvase-like"/>
    <property type="match status" value="1"/>
</dbReference>
<dbReference type="PROSITE" id="PS51736">
    <property type="entry name" value="RECOMBINASES_3"/>
    <property type="match status" value="1"/>
</dbReference>
<keyword evidence="5" id="KW-1185">Reference proteome</keyword>
<dbReference type="InterPro" id="IPR006119">
    <property type="entry name" value="Resolv_N"/>
</dbReference>
<dbReference type="KEGG" id="rlc:K227x_35150"/>
<organism evidence="4 5">
    <name type="scientific">Rubripirellula lacrimiformis</name>
    <dbReference type="NCBI Taxonomy" id="1930273"/>
    <lineage>
        <taxon>Bacteria</taxon>
        <taxon>Pseudomonadati</taxon>
        <taxon>Planctomycetota</taxon>
        <taxon>Planctomycetia</taxon>
        <taxon>Pirellulales</taxon>
        <taxon>Pirellulaceae</taxon>
        <taxon>Rubripirellula</taxon>
    </lineage>
</organism>
<dbReference type="CDD" id="cd03768">
    <property type="entry name" value="SR_ResInv"/>
    <property type="match status" value="1"/>
</dbReference>
<name>A0A517NDD5_9BACT</name>
<accession>A0A517NDD5</accession>
<dbReference type="AlphaFoldDB" id="A0A517NDD5"/>
<reference evidence="4 5" key="1">
    <citation type="submission" date="2019-02" db="EMBL/GenBank/DDBJ databases">
        <title>Deep-cultivation of Planctomycetes and their phenomic and genomic characterization uncovers novel biology.</title>
        <authorList>
            <person name="Wiegand S."/>
            <person name="Jogler M."/>
            <person name="Boedeker C."/>
            <person name="Pinto D."/>
            <person name="Vollmers J."/>
            <person name="Rivas-Marin E."/>
            <person name="Kohn T."/>
            <person name="Peeters S.H."/>
            <person name="Heuer A."/>
            <person name="Rast P."/>
            <person name="Oberbeckmann S."/>
            <person name="Bunk B."/>
            <person name="Jeske O."/>
            <person name="Meyerdierks A."/>
            <person name="Storesund J.E."/>
            <person name="Kallscheuer N."/>
            <person name="Luecker S."/>
            <person name="Lage O.M."/>
            <person name="Pohl T."/>
            <person name="Merkel B.J."/>
            <person name="Hornburger P."/>
            <person name="Mueller R.-W."/>
            <person name="Bruemmer F."/>
            <person name="Labrenz M."/>
            <person name="Spormann A.M."/>
            <person name="Op den Camp H."/>
            <person name="Overmann J."/>
            <person name="Amann R."/>
            <person name="Jetten M.S.M."/>
            <person name="Mascher T."/>
            <person name="Medema M.H."/>
            <person name="Devos D.P."/>
            <person name="Kaster A.-K."/>
            <person name="Ovreas L."/>
            <person name="Rohde M."/>
            <person name="Galperin M.Y."/>
            <person name="Jogler C."/>
        </authorList>
    </citation>
    <scope>NUCLEOTIDE SEQUENCE [LARGE SCALE GENOMIC DNA]</scope>
    <source>
        <strain evidence="4 5">K22_7</strain>
    </source>
</reference>
<gene>
    <name evidence="4" type="primary">hin_2</name>
    <name evidence="4" type="ORF">K227x_35150</name>
</gene>